<keyword evidence="1" id="KW-1133">Transmembrane helix</keyword>
<proteinExistence type="predicted"/>
<dbReference type="SUPFAM" id="SSF141571">
    <property type="entry name" value="Pentapeptide repeat-like"/>
    <property type="match status" value="1"/>
</dbReference>
<dbReference type="InterPro" id="IPR001646">
    <property type="entry name" value="5peptide_repeat"/>
</dbReference>
<keyword evidence="1" id="KW-0812">Transmembrane</keyword>
<keyword evidence="3" id="KW-1185">Reference proteome</keyword>
<reference evidence="2" key="1">
    <citation type="submission" date="2020-07" db="EMBL/GenBank/DDBJ databases">
        <title>Pseudomonas chaetoceroseae sp. nov., a new member of the Pseudomonas oleovorans group isolated from a culture of Chaetoceros calcitrans.</title>
        <authorList>
            <person name="Girard L."/>
            <person name="Lood C."/>
            <person name="De Mot R."/>
            <person name="Baudart J."/>
        </authorList>
    </citation>
    <scope>NUCLEOTIDE SEQUENCE</scope>
    <source>
        <strain evidence="2">536</strain>
    </source>
</reference>
<keyword evidence="1" id="KW-0472">Membrane</keyword>
<dbReference type="Gene3D" id="2.160.20.80">
    <property type="entry name" value="E3 ubiquitin-protein ligase SopA"/>
    <property type="match status" value="1"/>
</dbReference>
<dbReference type="PANTHER" id="PTHR14136:SF25">
    <property type="entry name" value="BTB_POZ DOMAIN-CONTAINING PROTEIN"/>
    <property type="match status" value="1"/>
</dbReference>
<dbReference type="InterPro" id="IPR051082">
    <property type="entry name" value="Pentapeptide-BTB/POZ_domain"/>
</dbReference>
<evidence type="ECO:0000313" key="2">
    <source>
        <dbReference type="EMBL" id="MBG0838329.1"/>
    </source>
</evidence>
<gene>
    <name evidence="2" type="ORF">H3221_24755</name>
</gene>
<dbReference type="RefSeq" id="WP_196477121.1">
    <property type="nucleotide sequence ID" value="NZ_JACFYX020000008.1"/>
</dbReference>
<comment type="caution">
    <text evidence="2">The sequence shown here is derived from an EMBL/GenBank/DDBJ whole genome shotgun (WGS) entry which is preliminary data.</text>
</comment>
<dbReference type="PANTHER" id="PTHR14136">
    <property type="entry name" value="BTB_POZ DOMAIN-CONTAINING PROTEIN KCTD9"/>
    <property type="match status" value="1"/>
</dbReference>
<feature type="transmembrane region" description="Helical" evidence="1">
    <location>
        <begin position="62"/>
        <end position="84"/>
    </location>
</feature>
<accession>A0A931GE31</accession>
<protein>
    <submittedName>
        <fullName evidence="2">Pentapeptide repeat-containing protein</fullName>
    </submittedName>
</protein>
<dbReference type="AlphaFoldDB" id="A0A931GE31"/>
<feature type="transmembrane region" description="Helical" evidence="1">
    <location>
        <begin position="21"/>
        <end position="42"/>
    </location>
</feature>
<dbReference type="EMBL" id="JACFYX010000041">
    <property type="protein sequence ID" value="MBG0838329.1"/>
    <property type="molecule type" value="Genomic_DNA"/>
</dbReference>
<organism evidence="2 3">
    <name type="scientific">Pseudomonas chaetocerotis</name>
    <dbReference type="NCBI Taxonomy" id="2758695"/>
    <lineage>
        <taxon>Bacteria</taxon>
        <taxon>Pseudomonadati</taxon>
        <taxon>Pseudomonadota</taxon>
        <taxon>Gammaproteobacteria</taxon>
        <taxon>Pseudomonadales</taxon>
        <taxon>Pseudomonadaceae</taxon>
        <taxon>Pseudomonas</taxon>
    </lineage>
</organism>
<evidence type="ECO:0000256" key="1">
    <source>
        <dbReference type="SAM" id="Phobius"/>
    </source>
</evidence>
<evidence type="ECO:0000313" key="3">
    <source>
        <dbReference type="Proteomes" id="UP000596932"/>
    </source>
</evidence>
<sequence>MSSSRKGMRALGVLDNPIKTAALIFILVVIFVFSITAGWGWVSGNVLPATTLGLYDRGFWENVLVEMHGMVVELAVVGILLLWLDGRRDKKKNLDQCREDLKNYARLDFPEAHLKKIGALKTLIEANEAGLDARYLHLSGRTLTEINIVGWNLIGLKINGGKLEASIFTGVDARSSNFVQCKIKNTTFEGGSLYRCKFEGARLRQVVFRNVRIESAEFTRCDMQSTVFDGVSLQGVKFEGANLDNCSFKSALDIDVHELSRAATLNHIAINDELLIQLIALRPDMKYQSRRLRPQGN</sequence>
<dbReference type="Pfam" id="PF00805">
    <property type="entry name" value="Pentapeptide"/>
    <property type="match status" value="1"/>
</dbReference>
<dbReference type="Proteomes" id="UP000596932">
    <property type="component" value="Unassembled WGS sequence"/>
</dbReference>
<name>A0A931GE31_9PSED</name>